<dbReference type="GO" id="GO:0005886">
    <property type="term" value="C:plasma membrane"/>
    <property type="evidence" value="ECO:0007669"/>
    <property type="project" value="UniProtKB-SubCell"/>
</dbReference>
<comment type="caution">
    <text evidence="8">The sequence shown here is derived from an EMBL/GenBank/DDBJ whole genome shotgun (WGS) entry which is preliminary data.</text>
</comment>
<keyword evidence="2" id="KW-1003">Cell membrane</keyword>
<dbReference type="RefSeq" id="WP_010007163.1">
    <property type="nucleotide sequence ID" value="NZ_JAGYGP010000001.1"/>
</dbReference>
<dbReference type="InterPro" id="IPR051461">
    <property type="entry name" value="UPF0750_membrane"/>
</dbReference>
<protein>
    <recommendedName>
        <fullName evidence="7">DUF2179 domain-containing protein</fullName>
    </recommendedName>
</protein>
<keyword evidence="3 6" id="KW-0812">Transmembrane</keyword>
<dbReference type="InterPro" id="IPR015867">
    <property type="entry name" value="N-reg_PII/ATP_PRibTrfase_C"/>
</dbReference>
<dbReference type="EMBL" id="PUFI01000015">
    <property type="protein sequence ID" value="TDG67557.1"/>
    <property type="molecule type" value="Genomic_DNA"/>
</dbReference>
<evidence type="ECO:0000256" key="6">
    <source>
        <dbReference type="SAM" id="Phobius"/>
    </source>
</evidence>
<dbReference type="InterPro" id="IPR019264">
    <property type="entry name" value="DUF2179"/>
</dbReference>
<dbReference type="PANTHER" id="PTHR33545">
    <property type="entry name" value="UPF0750 MEMBRANE PROTEIN YITT-RELATED"/>
    <property type="match status" value="1"/>
</dbReference>
<dbReference type="Pfam" id="PF10035">
    <property type="entry name" value="DUF2179"/>
    <property type="match status" value="1"/>
</dbReference>
<feature type="transmembrane region" description="Helical" evidence="6">
    <location>
        <begin position="115"/>
        <end position="136"/>
    </location>
</feature>
<gene>
    <name evidence="8" type="ORF">C5L23_001356</name>
</gene>
<organism evidence="8 9">
    <name type="scientific">Leuconostoc fallax</name>
    <dbReference type="NCBI Taxonomy" id="1251"/>
    <lineage>
        <taxon>Bacteria</taxon>
        <taxon>Bacillati</taxon>
        <taxon>Bacillota</taxon>
        <taxon>Bacilli</taxon>
        <taxon>Lactobacillales</taxon>
        <taxon>Lactobacillaceae</taxon>
        <taxon>Leuconostoc</taxon>
    </lineage>
</organism>
<evidence type="ECO:0000313" key="8">
    <source>
        <dbReference type="EMBL" id="TDG67557.1"/>
    </source>
</evidence>
<feature type="transmembrane region" description="Helical" evidence="6">
    <location>
        <begin position="60"/>
        <end position="78"/>
    </location>
</feature>
<feature type="transmembrane region" description="Helical" evidence="6">
    <location>
        <begin position="13"/>
        <end position="35"/>
    </location>
</feature>
<dbReference type="CDD" id="cd16380">
    <property type="entry name" value="YitT_C"/>
    <property type="match status" value="1"/>
</dbReference>
<name>A0A4R5N6Z4_9LACO</name>
<dbReference type="PIRSF" id="PIRSF006483">
    <property type="entry name" value="Membrane_protein_YitT"/>
    <property type="match status" value="1"/>
</dbReference>
<accession>A0A4R5N6Z4</accession>
<proteinExistence type="predicted"/>
<dbReference type="AlphaFoldDB" id="A0A4R5N6Z4"/>
<dbReference type="PANTHER" id="PTHR33545:SF5">
    <property type="entry name" value="UPF0750 MEMBRANE PROTEIN YITT"/>
    <property type="match status" value="1"/>
</dbReference>
<evidence type="ECO:0000256" key="5">
    <source>
        <dbReference type="ARBA" id="ARBA00023136"/>
    </source>
</evidence>
<evidence type="ECO:0000256" key="2">
    <source>
        <dbReference type="ARBA" id="ARBA00022475"/>
    </source>
</evidence>
<keyword evidence="5 6" id="KW-0472">Membrane</keyword>
<dbReference type="STRING" id="907931.GCA_000165675_01508"/>
<evidence type="ECO:0000256" key="3">
    <source>
        <dbReference type="ARBA" id="ARBA00022692"/>
    </source>
</evidence>
<sequence length="288" mass="31981">MQKAFHNFMKNQYASRLGGAVFYAIIVAFAMNYFWRPGHIYSSGFTGLAQLIDTLSGGKISVPLALALINLPMLILAWIKLSWRFTLFTSVAVLLGALLMPILQTKTFLTTDPLVNAMFGGALNGMGVGIALRYGVGTGGLDIVGMLARKKFGFKMGPVNLGFNACLMIGAGVAYGWKYALYSIVGIVISSRMIDIFFTRQQQMQVMIITTKPDEMVHAIYRRLRRGVTIVDQAKGGYTGNQRAVLLTVITQQERFDLREAMHEADEHAFSSTWKIEHTVGRFYEPEL</sequence>
<dbReference type="Proteomes" id="UP000295681">
    <property type="component" value="Unassembled WGS sequence"/>
</dbReference>
<evidence type="ECO:0000256" key="4">
    <source>
        <dbReference type="ARBA" id="ARBA00022989"/>
    </source>
</evidence>
<comment type="subcellular location">
    <subcellularLocation>
        <location evidence="1">Cell membrane</location>
        <topology evidence="1">Multi-pass membrane protein</topology>
    </subcellularLocation>
</comment>
<dbReference type="Gene3D" id="3.30.70.120">
    <property type="match status" value="1"/>
</dbReference>
<keyword evidence="9" id="KW-1185">Reference proteome</keyword>
<reference evidence="8 9" key="1">
    <citation type="journal article" date="2019" name="Appl. Microbiol. Biotechnol.">
        <title>Uncovering carbohydrate metabolism through a genotype-phenotype association study of 56 lactic acid bacteria genomes.</title>
        <authorList>
            <person name="Buron-Moles G."/>
            <person name="Chailyan A."/>
            <person name="Dolejs I."/>
            <person name="Forster J."/>
            <person name="Miks M.H."/>
        </authorList>
    </citation>
    <scope>NUCLEOTIDE SEQUENCE [LARGE SCALE GENOMIC DNA]</scope>
    <source>
        <strain evidence="8 9">ATCC 700006</strain>
    </source>
</reference>
<feature type="transmembrane region" description="Helical" evidence="6">
    <location>
        <begin position="85"/>
        <end position="103"/>
    </location>
</feature>
<keyword evidence="4 6" id="KW-1133">Transmembrane helix</keyword>
<feature type="domain" description="DUF2179" evidence="7">
    <location>
        <begin position="226"/>
        <end position="279"/>
    </location>
</feature>
<evidence type="ECO:0000256" key="1">
    <source>
        <dbReference type="ARBA" id="ARBA00004651"/>
    </source>
</evidence>
<dbReference type="InterPro" id="IPR003740">
    <property type="entry name" value="YitT"/>
</dbReference>
<evidence type="ECO:0000259" key="7">
    <source>
        <dbReference type="Pfam" id="PF10035"/>
    </source>
</evidence>
<dbReference type="Pfam" id="PF02588">
    <property type="entry name" value="YitT_membrane"/>
    <property type="match status" value="1"/>
</dbReference>
<evidence type="ECO:0000313" key="9">
    <source>
        <dbReference type="Proteomes" id="UP000295681"/>
    </source>
</evidence>
<feature type="transmembrane region" description="Helical" evidence="6">
    <location>
        <begin position="181"/>
        <end position="198"/>
    </location>
</feature>
<feature type="transmembrane region" description="Helical" evidence="6">
    <location>
        <begin position="157"/>
        <end position="175"/>
    </location>
</feature>